<feature type="compositionally biased region" description="Basic residues" evidence="14">
    <location>
        <begin position="166"/>
        <end position="177"/>
    </location>
</feature>
<dbReference type="FunFam" id="3.40.50.150:FF:000068">
    <property type="entry name" value="Ribosomal RNA-processing protein 8"/>
    <property type="match status" value="1"/>
</dbReference>
<keyword evidence="5 13" id="KW-0698">rRNA processing</keyword>
<keyword evidence="12 13" id="KW-0539">Nucleus</keyword>
<organism evidence="15 16">
    <name type="scientific">Danaus plexippus plexippus</name>
    <dbReference type="NCBI Taxonomy" id="278856"/>
    <lineage>
        <taxon>Eukaryota</taxon>
        <taxon>Metazoa</taxon>
        <taxon>Ecdysozoa</taxon>
        <taxon>Arthropoda</taxon>
        <taxon>Hexapoda</taxon>
        <taxon>Insecta</taxon>
        <taxon>Pterygota</taxon>
        <taxon>Neoptera</taxon>
        <taxon>Endopterygota</taxon>
        <taxon>Lepidoptera</taxon>
        <taxon>Glossata</taxon>
        <taxon>Ditrysia</taxon>
        <taxon>Papilionoidea</taxon>
        <taxon>Nymphalidae</taxon>
        <taxon>Danainae</taxon>
        <taxon>Danaini</taxon>
        <taxon>Danaina</taxon>
        <taxon>Danaus</taxon>
        <taxon>Danaus</taxon>
    </lineage>
</organism>
<keyword evidence="9" id="KW-0156">Chromatin regulator</keyword>
<evidence type="ECO:0000256" key="9">
    <source>
        <dbReference type="ARBA" id="ARBA00022853"/>
    </source>
</evidence>
<dbReference type="FunCoup" id="A0A212EWX8">
    <property type="interactions" value="1403"/>
</dbReference>
<dbReference type="PANTHER" id="PTHR12787:SF0">
    <property type="entry name" value="RIBOSOMAL RNA-PROCESSING PROTEIN 8"/>
    <property type="match status" value="1"/>
</dbReference>
<evidence type="ECO:0000256" key="13">
    <source>
        <dbReference type="RuleBase" id="RU365074"/>
    </source>
</evidence>
<keyword evidence="6 13" id="KW-0489">Methyltransferase</keyword>
<evidence type="ECO:0000256" key="8">
    <source>
        <dbReference type="ARBA" id="ARBA00022691"/>
    </source>
</evidence>
<dbReference type="EMBL" id="AGBW02011879">
    <property type="protein sequence ID" value="OWR45989.1"/>
    <property type="molecule type" value="Genomic_DNA"/>
</dbReference>
<dbReference type="GO" id="GO:0006364">
    <property type="term" value="P:rRNA processing"/>
    <property type="evidence" value="ECO:0007669"/>
    <property type="project" value="UniProtKB-UniRule"/>
</dbReference>
<evidence type="ECO:0000256" key="11">
    <source>
        <dbReference type="ARBA" id="ARBA00023163"/>
    </source>
</evidence>
<keyword evidence="4" id="KW-0678">Repressor</keyword>
<evidence type="ECO:0000256" key="4">
    <source>
        <dbReference type="ARBA" id="ARBA00022491"/>
    </source>
</evidence>
<name>A0A212EWX8_DANPL</name>
<dbReference type="EC" id="2.1.1.-" evidence="13"/>
<keyword evidence="16" id="KW-1185">Reference proteome</keyword>
<feature type="compositionally biased region" description="Basic and acidic residues" evidence="14">
    <location>
        <begin position="152"/>
        <end position="165"/>
    </location>
</feature>
<keyword evidence="11" id="KW-0804">Transcription</keyword>
<dbReference type="GO" id="GO:0033553">
    <property type="term" value="C:rDNA heterochromatin"/>
    <property type="evidence" value="ECO:0007669"/>
    <property type="project" value="TreeGrafter"/>
</dbReference>
<dbReference type="InterPro" id="IPR029063">
    <property type="entry name" value="SAM-dependent_MTases_sf"/>
</dbReference>
<evidence type="ECO:0000256" key="5">
    <source>
        <dbReference type="ARBA" id="ARBA00022552"/>
    </source>
</evidence>
<comment type="subcellular location">
    <subcellularLocation>
        <location evidence="1 13">Nucleus</location>
        <location evidence="1 13">Nucleolus</location>
    </subcellularLocation>
</comment>
<comment type="caution">
    <text evidence="15">The sequence shown here is derived from an EMBL/GenBank/DDBJ whole genome shotgun (WGS) entry which is preliminary data.</text>
</comment>
<dbReference type="GO" id="GO:0046015">
    <property type="term" value="P:regulation of transcription by glucose"/>
    <property type="evidence" value="ECO:0007669"/>
    <property type="project" value="TreeGrafter"/>
</dbReference>
<evidence type="ECO:0000256" key="3">
    <source>
        <dbReference type="ARBA" id="ARBA00020203"/>
    </source>
</evidence>
<evidence type="ECO:0000256" key="1">
    <source>
        <dbReference type="ARBA" id="ARBA00004604"/>
    </source>
</evidence>
<dbReference type="Pfam" id="PF05148">
    <property type="entry name" value="Methyltransf_8"/>
    <property type="match status" value="1"/>
</dbReference>
<dbReference type="Gene3D" id="3.40.50.150">
    <property type="entry name" value="Vaccinia Virus protein VP39"/>
    <property type="match status" value="1"/>
</dbReference>
<proteinExistence type="inferred from homology"/>
<dbReference type="STRING" id="278856.A0A212EWX8"/>
<protein>
    <recommendedName>
        <fullName evidence="3 13">Ribosomal RNA-processing protein 8</fullName>
        <ecNumber evidence="13">2.1.1.-</ecNumber>
    </recommendedName>
</protein>
<dbReference type="GO" id="GO:0008168">
    <property type="term" value="F:methyltransferase activity"/>
    <property type="evidence" value="ECO:0007669"/>
    <property type="project" value="UniProtKB-KW"/>
</dbReference>
<evidence type="ECO:0000256" key="10">
    <source>
        <dbReference type="ARBA" id="ARBA00023015"/>
    </source>
</evidence>
<dbReference type="InterPro" id="IPR007823">
    <property type="entry name" value="RRP8"/>
</dbReference>
<evidence type="ECO:0000256" key="7">
    <source>
        <dbReference type="ARBA" id="ARBA00022679"/>
    </source>
</evidence>
<evidence type="ECO:0000313" key="16">
    <source>
        <dbReference type="Proteomes" id="UP000007151"/>
    </source>
</evidence>
<keyword evidence="7 13" id="KW-0808">Transferase</keyword>
<evidence type="ECO:0000256" key="6">
    <source>
        <dbReference type="ARBA" id="ARBA00022603"/>
    </source>
</evidence>
<dbReference type="GO" id="GO:0005677">
    <property type="term" value="C:chromatin silencing complex"/>
    <property type="evidence" value="ECO:0007669"/>
    <property type="project" value="TreeGrafter"/>
</dbReference>
<evidence type="ECO:0000256" key="2">
    <source>
        <dbReference type="ARBA" id="ARBA00006301"/>
    </source>
</evidence>
<feature type="region of interest" description="Disordered" evidence="14">
    <location>
        <begin position="129"/>
        <end position="230"/>
    </location>
</feature>
<reference evidence="15 16" key="1">
    <citation type="journal article" date="2011" name="Cell">
        <title>The monarch butterfly genome yields insights into long-distance migration.</title>
        <authorList>
            <person name="Zhan S."/>
            <person name="Merlin C."/>
            <person name="Boore J.L."/>
            <person name="Reppert S.M."/>
        </authorList>
    </citation>
    <scope>NUCLEOTIDE SEQUENCE [LARGE SCALE GENOMIC DNA]</scope>
    <source>
        <strain evidence="15">F-2</strain>
    </source>
</reference>
<dbReference type="GO" id="GO:0042149">
    <property type="term" value="P:cellular response to glucose starvation"/>
    <property type="evidence" value="ECO:0007669"/>
    <property type="project" value="TreeGrafter"/>
</dbReference>
<dbReference type="GO" id="GO:0032259">
    <property type="term" value="P:methylation"/>
    <property type="evidence" value="ECO:0007669"/>
    <property type="project" value="UniProtKB-KW"/>
</dbReference>
<dbReference type="PANTHER" id="PTHR12787">
    <property type="entry name" value="RIBOSOMAL RNA-PROCESSING PROTEIN 8"/>
    <property type="match status" value="1"/>
</dbReference>
<keyword evidence="8 13" id="KW-0949">S-adenosyl-L-methionine</keyword>
<accession>A0A212EWX8</accession>
<comment type="similarity">
    <text evidence="2 13">Belongs to the methyltransferase superfamily. RRP8 family.</text>
</comment>
<comment type="function">
    <text evidence="13">Probable methyltransferase required to silence rDNA.</text>
</comment>
<dbReference type="Gene3D" id="1.10.10.2150">
    <property type="entry name" value="Ribosomal RNA-processing protein 8, N-terminal domain"/>
    <property type="match status" value="1"/>
</dbReference>
<evidence type="ECO:0000313" key="15">
    <source>
        <dbReference type="EMBL" id="OWR45989.1"/>
    </source>
</evidence>
<dbReference type="eggNOG" id="KOG3045">
    <property type="taxonomic scope" value="Eukaryota"/>
</dbReference>
<keyword evidence="10" id="KW-0805">Transcription regulation</keyword>
<dbReference type="AlphaFoldDB" id="A0A212EWX8"/>
<evidence type="ECO:0000256" key="14">
    <source>
        <dbReference type="SAM" id="MobiDB-lite"/>
    </source>
</evidence>
<dbReference type="SUPFAM" id="SSF53335">
    <property type="entry name" value="S-adenosyl-L-methionine-dependent methyltransferases"/>
    <property type="match status" value="1"/>
</dbReference>
<dbReference type="KEGG" id="dpl:KGM_204738"/>
<gene>
    <name evidence="15" type="ORF">KGM_204738</name>
</gene>
<feature type="region of interest" description="Disordered" evidence="14">
    <location>
        <begin position="26"/>
        <end position="51"/>
    </location>
</feature>
<feature type="compositionally biased region" description="Basic residues" evidence="14">
    <location>
        <begin position="208"/>
        <end position="219"/>
    </location>
</feature>
<evidence type="ECO:0000256" key="12">
    <source>
        <dbReference type="ARBA" id="ARBA00023242"/>
    </source>
</evidence>
<dbReference type="FunFam" id="1.10.10.2150:FF:000001">
    <property type="entry name" value="Ribosomal RNA-processing protein 8"/>
    <property type="match status" value="1"/>
</dbReference>
<dbReference type="GO" id="GO:0000183">
    <property type="term" value="P:rDNA heterochromatin formation"/>
    <property type="evidence" value="ECO:0007669"/>
    <property type="project" value="TreeGrafter"/>
</dbReference>
<dbReference type="Proteomes" id="UP000007151">
    <property type="component" value="Unassembled WGS sequence"/>
</dbReference>
<dbReference type="GO" id="GO:0005730">
    <property type="term" value="C:nucleolus"/>
    <property type="evidence" value="ECO:0007669"/>
    <property type="project" value="UniProtKB-SubCell"/>
</dbReference>
<sequence>MGKMFNIPEWEDTPDNIVSFPMKFEKEEQTNENENMEVTESPKLTGGVKPKFKTKNLSKKVNNANNLIKNEDKVNISNKKSTKKKIESSKKKENLYDTDKLDELTINEKKRKLDLYKGDDMEKILFNENTEIETNECIKPDNSVSNHKNNSSKKETILPEAELLKEKKKKKKKKSKQAKVDQVNSDNNMETDNKINEKVNQPQSMDKKLKKKVEKRKSSVLKDGSVSDSEDTVKRAKKVKETNVQAKDDKKKVIIKTLLQKNNVRNSISVNSNKLRERMMERLKAAQFRYLNEKLYTSSGSDARQLFQEDPGAFQVYHEGYQQQVKRWPIKPLDVIVKRIQKMPKSYVIADLGCGEAELSTRVVQKVRSFDLVSTKPCVETCDMAHTPLLSASMDVAVYCLALMGTDLTQYLIEANRILKVGGHLLIAEVESRFHDVDTFTSDVQKLGFSLKKIDKSQKVFVFMEFSKARDPPAKKGKLPNMSLKPCVYKKR</sequence>
<dbReference type="InterPro" id="IPR042036">
    <property type="entry name" value="RRP8_N"/>
</dbReference>